<protein>
    <submittedName>
        <fullName evidence="1">Alkaline phosphatase family protein</fullName>
    </submittedName>
</protein>
<proteinExistence type="predicted"/>
<dbReference type="Gene3D" id="3.40.720.10">
    <property type="entry name" value="Alkaline Phosphatase, subunit A"/>
    <property type="match status" value="1"/>
</dbReference>
<evidence type="ECO:0000313" key="2">
    <source>
        <dbReference type="Proteomes" id="UP001521911"/>
    </source>
</evidence>
<evidence type="ECO:0000313" key="1">
    <source>
        <dbReference type="EMBL" id="MCG7276880.1"/>
    </source>
</evidence>
<reference evidence="1 2" key="1">
    <citation type="submission" date="2022-02" db="EMBL/GenBank/DDBJ databases">
        <title>Uncovering new skin microbiome diversity through culturing and metagenomics.</title>
        <authorList>
            <person name="Conlan S."/>
            <person name="Deming C."/>
            <person name="Nisc Comparative Sequencing Program N."/>
            <person name="Segre J.A."/>
        </authorList>
    </citation>
    <scope>NUCLEOTIDE SEQUENCE [LARGE SCALE GENOMIC DNA]</scope>
    <source>
        <strain evidence="1 2">ACRQV</strain>
    </source>
</reference>
<dbReference type="RefSeq" id="WP_239181026.1">
    <property type="nucleotide sequence ID" value="NZ_JAKRDF010000015.1"/>
</dbReference>
<organism evidence="1 2">
    <name type="scientific">Corynebacterium singulare</name>
    <dbReference type="NCBI Taxonomy" id="161899"/>
    <lineage>
        <taxon>Bacteria</taxon>
        <taxon>Bacillati</taxon>
        <taxon>Actinomycetota</taxon>
        <taxon>Actinomycetes</taxon>
        <taxon>Mycobacteriales</taxon>
        <taxon>Corynebacteriaceae</taxon>
        <taxon>Corynebacterium</taxon>
    </lineage>
</organism>
<comment type="caution">
    <text evidence="1">The sequence shown here is derived from an EMBL/GenBank/DDBJ whole genome shotgun (WGS) entry which is preliminary data.</text>
</comment>
<name>A0ABS9PVZ9_9CORY</name>
<keyword evidence="2" id="KW-1185">Reference proteome</keyword>
<dbReference type="Proteomes" id="UP001521911">
    <property type="component" value="Unassembled WGS sequence"/>
</dbReference>
<dbReference type="Pfam" id="PF01663">
    <property type="entry name" value="Phosphodiest"/>
    <property type="match status" value="1"/>
</dbReference>
<dbReference type="SUPFAM" id="SSF53649">
    <property type="entry name" value="Alkaline phosphatase-like"/>
    <property type="match status" value="1"/>
</dbReference>
<dbReference type="PANTHER" id="PTHR10151">
    <property type="entry name" value="ECTONUCLEOTIDE PYROPHOSPHATASE/PHOSPHODIESTERASE"/>
    <property type="match status" value="1"/>
</dbReference>
<dbReference type="InterPro" id="IPR017850">
    <property type="entry name" value="Alkaline_phosphatase_core_sf"/>
</dbReference>
<sequence length="292" mass="32266">MRNPGNTATPETVDSQRRILLIGLDGVRWDIAAEPEVGSTLQKLAAEGSWHSMQMEVPTISAPGWGSILTGSTHEQHGLRDNSCVGGRTWNRPDFLSQAFYQDQSTRTFAAAGWPVLVDPSGLGPIIHPRIEQQYAGLHRVIVRDGETYGYERVDAEITDFTLAAIHGGSFDVGFTYCCSVDDAGHVYGLMGDEYRVAIRSVDQHVERLVEAVNKRTNEHNEDWLIIVTTDHGHIDEGGHGGSSERERESWVVAWSPTGALPAWPSQIEPHRLASYILAERESWNSTPGLLQ</sequence>
<gene>
    <name evidence="1" type="ORF">MHK08_10415</name>
</gene>
<dbReference type="InterPro" id="IPR002591">
    <property type="entry name" value="Phosphodiest/P_Trfase"/>
</dbReference>
<dbReference type="PANTHER" id="PTHR10151:SF120">
    <property type="entry name" value="BIS(5'-ADENOSYL)-TRIPHOSPHATASE"/>
    <property type="match status" value="1"/>
</dbReference>
<dbReference type="EMBL" id="JAKRDF010000015">
    <property type="protein sequence ID" value="MCG7276880.1"/>
    <property type="molecule type" value="Genomic_DNA"/>
</dbReference>
<accession>A0ABS9PVZ9</accession>